<evidence type="ECO:0000313" key="1">
    <source>
        <dbReference type="EMBL" id="ETN87078.1"/>
    </source>
</evidence>
<accession>W2TYY2</accession>
<dbReference type="EMBL" id="KI657456">
    <property type="protein sequence ID" value="ETN87078.1"/>
    <property type="molecule type" value="Genomic_DNA"/>
</dbReference>
<dbReference type="Proteomes" id="UP000053676">
    <property type="component" value="Unassembled WGS sequence"/>
</dbReference>
<protein>
    <submittedName>
        <fullName evidence="1">Uncharacterized protein</fullName>
    </submittedName>
</protein>
<dbReference type="AlphaFoldDB" id="W2TYY2"/>
<keyword evidence="2" id="KW-1185">Reference proteome</keyword>
<proteinExistence type="predicted"/>
<gene>
    <name evidence="1" type="ORF">NECAME_01236</name>
</gene>
<evidence type="ECO:0000313" key="2">
    <source>
        <dbReference type="Proteomes" id="UP000053676"/>
    </source>
</evidence>
<organism evidence="1 2">
    <name type="scientific">Necator americanus</name>
    <name type="common">Human hookworm</name>
    <dbReference type="NCBI Taxonomy" id="51031"/>
    <lineage>
        <taxon>Eukaryota</taxon>
        <taxon>Metazoa</taxon>
        <taxon>Ecdysozoa</taxon>
        <taxon>Nematoda</taxon>
        <taxon>Chromadorea</taxon>
        <taxon>Rhabditida</taxon>
        <taxon>Rhabditina</taxon>
        <taxon>Rhabditomorpha</taxon>
        <taxon>Strongyloidea</taxon>
        <taxon>Ancylostomatidae</taxon>
        <taxon>Bunostominae</taxon>
        <taxon>Necator</taxon>
    </lineage>
</organism>
<dbReference type="KEGG" id="nai:NECAME_01236"/>
<name>W2TYY2_NECAM</name>
<reference evidence="2" key="1">
    <citation type="journal article" date="2014" name="Nat. Genet.">
        <title>Genome of the human hookworm Necator americanus.</title>
        <authorList>
            <person name="Tang Y.T."/>
            <person name="Gao X."/>
            <person name="Rosa B.A."/>
            <person name="Abubucker S."/>
            <person name="Hallsworth-Pepin K."/>
            <person name="Martin J."/>
            <person name="Tyagi R."/>
            <person name="Heizer E."/>
            <person name="Zhang X."/>
            <person name="Bhonagiri-Palsikar V."/>
            <person name="Minx P."/>
            <person name="Warren W.C."/>
            <person name="Wang Q."/>
            <person name="Zhan B."/>
            <person name="Hotez P.J."/>
            <person name="Sternberg P.W."/>
            <person name="Dougall A."/>
            <person name="Gaze S.T."/>
            <person name="Mulvenna J."/>
            <person name="Sotillo J."/>
            <person name="Ranganathan S."/>
            <person name="Rabelo E.M."/>
            <person name="Wilson R.K."/>
            <person name="Felgner P.L."/>
            <person name="Bethony J."/>
            <person name="Hawdon J.M."/>
            <person name="Gasser R.B."/>
            <person name="Loukas A."/>
            <person name="Mitreva M."/>
        </authorList>
    </citation>
    <scope>NUCLEOTIDE SEQUENCE [LARGE SCALE GENOMIC DNA]</scope>
</reference>
<sequence length="86" mass="9667">MAPISYGTEIQEEGGRDAVICTLTIRIRRSGHCPALERDDELKARPLEALKLSYVSSDRASFEYILVEASCGLSYLRRQFIFGRIG</sequence>